<evidence type="ECO:0000313" key="13">
    <source>
        <dbReference type="Proteomes" id="UP001056035"/>
    </source>
</evidence>
<evidence type="ECO:0000256" key="3">
    <source>
        <dbReference type="ARBA" id="ARBA00022605"/>
    </source>
</evidence>
<feature type="domain" description="Pyruvate carboxyltransferase" evidence="11">
    <location>
        <begin position="5"/>
        <end position="272"/>
    </location>
</feature>
<keyword evidence="5 9" id="KW-0808">Transferase</keyword>
<dbReference type="NCBIfam" id="TIGR00977">
    <property type="entry name" value="citramal_synth"/>
    <property type="match status" value="1"/>
</dbReference>
<dbReference type="SMART" id="SM00917">
    <property type="entry name" value="LeuA_dimer"/>
    <property type="match status" value="1"/>
</dbReference>
<evidence type="ECO:0000256" key="10">
    <source>
        <dbReference type="SAM" id="MobiDB-lite"/>
    </source>
</evidence>
<dbReference type="GO" id="GO:0016746">
    <property type="term" value="F:acyltransferase activity"/>
    <property type="evidence" value="ECO:0007669"/>
    <property type="project" value="UniProtKB-KW"/>
</dbReference>
<keyword evidence="13" id="KW-1185">Reference proteome</keyword>
<dbReference type="Gene3D" id="3.30.160.270">
    <property type="match status" value="1"/>
</dbReference>
<evidence type="ECO:0000259" key="11">
    <source>
        <dbReference type="PROSITE" id="PS50991"/>
    </source>
</evidence>
<dbReference type="Pfam" id="PF08502">
    <property type="entry name" value="LeuA_dimer"/>
    <property type="match status" value="1"/>
</dbReference>
<accession>A0ABY5DPD1</accession>
<dbReference type="PANTHER" id="PTHR43538:SF1">
    <property type="entry name" value="(R)-CITRAMALATE SYNTHASE"/>
    <property type="match status" value="1"/>
</dbReference>
<dbReference type="EC" id="2.3.3.21" evidence="8"/>
<organism evidence="12 13">
    <name type="scientific">Paraconexibacter antarcticus</name>
    <dbReference type="NCBI Taxonomy" id="2949664"/>
    <lineage>
        <taxon>Bacteria</taxon>
        <taxon>Bacillati</taxon>
        <taxon>Actinomycetota</taxon>
        <taxon>Thermoleophilia</taxon>
        <taxon>Solirubrobacterales</taxon>
        <taxon>Paraconexibacteraceae</taxon>
        <taxon>Paraconexibacter</taxon>
    </lineage>
</organism>
<reference evidence="12 13" key="1">
    <citation type="submission" date="2022-06" db="EMBL/GenBank/DDBJ databases">
        <title>Paraconexibacter antarcticus.</title>
        <authorList>
            <person name="Kim C.S."/>
        </authorList>
    </citation>
    <scope>NUCLEOTIDE SEQUENCE [LARGE SCALE GENOMIC DNA]</scope>
    <source>
        <strain evidence="12 13">02-257</strain>
    </source>
</reference>
<keyword evidence="4" id="KW-0412">Isoleucine biosynthesis</keyword>
<evidence type="ECO:0000256" key="7">
    <source>
        <dbReference type="ARBA" id="ARBA00048263"/>
    </source>
</evidence>
<dbReference type="Pfam" id="PF00682">
    <property type="entry name" value="HMGL-like"/>
    <property type="match status" value="1"/>
</dbReference>
<gene>
    <name evidence="12" type="primary">cimA</name>
    <name evidence="12" type="ORF">NBH00_16310</name>
</gene>
<dbReference type="InterPro" id="IPR013785">
    <property type="entry name" value="Aldolase_TIM"/>
</dbReference>
<dbReference type="InterPro" id="IPR013709">
    <property type="entry name" value="2-isopropylmalate_synth_dimer"/>
</dbReference>
<dbReference type="PROSITE" id="PS50991">
    <property type="entry name" value="PYR_CT"/>
    <property type="match status" value="1"/>
</dbReference>
<comment type="similarity">
    <text evidence="2 9">Belongs to the alpha-IPM synthase/homocitrate synthase family.</text>
</comment>
<evidence type="ECO:0000256" key="5">
    <source>
        <dbReference type="ARBA" id="ARBA00022679"/>
    </source>
</evidence>
<dbReference type="Gene3D" id="1.10.238.260">
    <property type="match status" value="1"/>
</dbReference>
<proteinExistence type="inferred from homology"/>
<dbReference type="InterPro" id="IPR002034">
    <property type="entry name" value="AIPM/Hcit_synth_CS"/>
</dbReference>
<dbReference type="InterPro" id="IPR000891">
    <property type="entry name" value="PYR_CT"/>
</dbReference>
<keyword evidence="6" id="KW-0100">Branched-chain amino acid biosynthesis</keyword>
<dbReference type="InterPro" id="IPR036230">
    <property type="entry name" value="LeuA_allosteric_dom_sf"/>
</dbReference>
<dbReference type="InterPro" id="IPR054691">
    <property type="entry name" value="LeuA/HCS_post-cat"/>
</dbReference>
<dbReference type="SUPFAM" id="SSF110921">
    <property type="entry name" value="2-isopropylmalate synthase LeuA, allosteric (dimerisation) domain"/>
    <property type="match status" value="1"/>
</dbReference>
<evidence type="ECO:0000256" key="9">
    <source>
        <dbReference type="RuleBase" id="RU003523"/>
    </source>
</evidence>
<feature type="region of interest" description="Disordered" evidence="10">
    <location>
        <begin position="519"/>
        <end position="550"/>
    </location>
</feature>
<dbReference type="Gene3D" id="3.20.20.70">
    <property type="entry name" value="Aldolase class I"/>
    <property type="match status" value="1"/>
</dbReference>
<protein>
    <recommendedName>
        <fullName evidence="8">Citramalate synthase</fullName>
        <ecNumber evidence="8">2.3.3.21</ecNumber>
    </recommendedName>
</protein>
<evidence type="ECO:0000256" key="1">
    <source>
        <dbReference type="ARBA" id="ARBA00004743"/>
    </source>
</evidence>
<evidence type="ECO:0000256" key="4">
    <source>
        <dbReference type="ARBA" id="ARBA00022624"/>
    </source>
</evidence>
<dbReference type="PROSITE" id="PS00815">
    <property type="entry name" value="AIPM_HOMOCIT_SYNTH_1"/>
    <property type="match status" value="1"/>
</dbReference>
<dbReference type="SUPFAM" id="SSF51569">
    <property type="entry name" value="Aldolase"/>
    <property type="match status" value="1"/>
</dbReference>
<evidence type="ECO:0000256" key="6">
    <source>
        <dbReference type="ARBA" id="ARBA00023304"/>
    </source>
</evidence>
<dbReference type="RefSeq" id="WP_254569652.1">
    <property type="nucleotide sequence ID" value="NZ_CP098502.1"/>
</dbReference>
<evidence type="ECO:0000313" key="12">
    <source>
        <dbReference type="EMBL" id="UTI62917.1"/>
    </source>
</evidence>
<dbReference type="Pfam" id="PF22617">
    <property type="entry name" value="HCS_D2"/>
    <property type="match status" value="1"/>
</dbReference>
<comment type="catalytic activity">
    <reaction evidence="7">
        <text>pyruvate + acetyl-CoA + H2O = (3R)-citramalate + CoA + H(+)</text>
        <dbReference type="Rhea" id="RHEA:19045"/>
        <dbReference type="ChEBI" id="CHEBI:15361"/>
        <dbReference type="ChEBI" id="CHEBI:15377"/>
        <dbReference type="ChEBI" id="CHEBI:15378"/>
        <dbReference type="ChEBI" id="CHEBI:30934"/>
        <dbReference type="ChEBI" id="CHEBI:57287"/>
        <dbReference type="ChEBI" id="CHEBI:57288"/>
        <dbReference type="EC" id="2.3.3.21"/>
    </reaction>
</comment>
<dbReference type="PANTHER" id="PTHR43538">
    <property type="entry name" value="ALPHA-IPM SYNTHASE/HOMOCITRATE SYNTHASE"/>
    <property type="match status" value="1"/>
</dbReference>
<evidence type="ECO:0000256" key="2">
    <source>
        <dbReference type="ARBA" id="ARBA00006154"/>
    </source>
</evidence>
<dbReference type="EMBL" id="CP098502">
    <property type="protein sequence ID" value="UTI62917.1"/>
    <property type="molecule type" value="Genomic_DNA"/>
</dbReference>
<dbReference type="InterPro" id="IPR005675">
    <property type="entry name" value="Citramal_synthase"/>
</dbReference>
<evidence type="ECO:0000256" key="8">
    <source>
        <dbReference type="NCBIfam" id="TIGR00977"/>
    </source>
</evidence>
<comment type="pathway">
    <text evidence="1">Amino-acid biosynthesis; L-isoleucine biosynthesis; 2-oxobutanoate from pyruvate: step 1/3.</text>
</comment>
<keyword evidence="3" id="KW-0028">Amino-acid biosynthesis</keyword>
<dbReference type="CDD" id="cd07941">
    <property type="entry name" value="DRE_TIM_LeuA3"/>
    <property type="match status" value="1"/>
</dbReference>
<sequence length="550" mass="59305">MNPTIQLYDATLRDGMQGEGMSLTAEEKVRVAHHLDALGIDIIEAGFPSSNPKELELFKRLEQETFQHAQIAAFGMTSRRGIPSHEDESLHILADCFAPLVTIVGKTWDLHLEKVVKVDREENLVMISESIEFLIREGKRVIYDAEHFFDAYRSDASYAMRCLRAAASAGAERIVLCDTNGSSLPHQIGSAVKEVVAGLGGRVATGIHCHNDLECGVANSLAAVLNGATQVQGTMNGIGERTGNANLVSIIGNLQTKLGYAVLTDEQLVRLTPTAHVIDELLNVAPDPNQPFVGRNAFAHKGGLHVAGIRADASTFEHMEPELVGNERALLVSELAGRHTIIEKAAGAGLDIDDAACARVMDHVKRLEHDGFQFEAADASLELLLRKEAGEYEPLFTLHSWRTIVEQDASGRVSCEATIKIDIGGDRYVRTAEGNGPVNALDAALRSAIGEVHPHLTDVELVNYKVRILDEHHGTTATTRVLIDSSDGERTWGTIGVAPNIIAASWQALVDSLEYAEQAKPSPRGSGPRRELAQGLAPAASGDITATVET</sequence>
<dbReference type="Proteomes" id="UP001056035">
    <property type="component" value="Chromosome"/>
</dbReference>
<name>A0ABY5DPD1_9ACTN</name>
<keyword evidence="12" id="KW-0012">Acyltransferase</keyword>